<dbReference type="InterPro" id="IPR025361">
    <property type="entry name" value="DUF4265"/>
</dbReference>
<dbReference type="Pfam" id="PF14085">
    <property type="entry name" value="DUF4265"/>
    <property type="match status" value="1"/>
</dbReference>
<dbReference type="RefSeq" id="WP_079208462.1">
    <property type="nucleotide sequence ID" value="NZ_CP011859.1"/>
</dbReference>
<dbReference type="AlphaFoldDB" id="A0A1S7DVY8"/>
<evidence type="ECO:0000313" key="1">
    <source>
        <dbReference type="EMBL" id="AQY23295.1"/>
    </source>
</evidence>
<dbReference type="EMBL" id="CP011859">
    <property type="protein sequence ID" value="AQY23295.1"/>
    <property type="molecule type" value="Genomic_DNA"/>
</dbReference>
<proteinExistence type="predicted"/>
<accession>A0A1S7DVY8</accession>
<gene>
    <name evidence="1" type="ORF">AB406_2366</name>
</gene>
<reference evidence="1 2" key="1">
    <citation type="submission" date="2015-06" db="EMBL/GenBank/DDBJ databases">
        <title>R. anatipestifer strain HXb2 is the most virulent strain so far, and the genome sequence would help us uncover the pathogenesis.</title>
        <authorList>
            <person name="Hu Q."/>
            <person name="Qi J."/>
            <person name="Bo H."/>
            <person name="Liu G."/>
            <person name="Tao M."/>
            <person name="Ding Y."/>
            <person name="Xue Y."/>
        </authorList>
    </citation>
    <scope>NUCLEOTIDE SEQUENCE [LARGE SCALE GENOMIC DNA]</scope>
    <source>
        <strain evidence="1 2">HXb2</strain>
    </source>
</reference>
<name>A0A1S7DVY8_RIEAN</name>
<protein>
    <recommendedName>
        <fullName evidence="3">DUF4265 domain-containing protein</fullName>
    </recommendedName>
</protein>
<evidence type="ECO:0008006" key="3">
    <source>
        <dbReference type="Google" id="ProtNLM"/>
    </source>
</evidence>
<evidence type="ECO:0000313" key="2">
    <source>
        <dbReference type="Proteomes" id="UP000189883"/>
    </source>
</evidence>
<dbReference type="Proteomes" id="UP000189883">
    <property type="component" value="Chromosome"/>
</dbReference>
<sequence length="155" mass="18011">MQEESVKILFQFYSNIFDEEMVETMWAIPVDSNKGFYKLDNIPFYAPLVASDDIVFAEFDEQQQMLTYRKTVEFSGNSTVQVVLIDKSIDINAIRKTFEELGCISEKVNDGYFSMEIQALIDYKFIKQKLDDLEQNEVIGYAESCLADQHRTILQ</sequence>
<organism evidence="1 2">
    <name type="scientific">Riemerella anatipestifer</name>
    <name type="common">Moraxella anatipestifer</name>
    <dbReference type="NCBI Taxonomy" id="34085"/>
    <lineage>
        <taxon>Bacteria</taxon>
        <taxon>Pseudomonadati</taxon>
        <taxon>Bacteroidota</taxon>
        <taxon>Flavobacteriia</taxon>
        <taxon>Flavobacteriales</taxon>
        <taxon>Weeksellaceae</taxon>
        <taxon>Riemerella</taxon>
    </lineage>
</organism>